<name>A0A0D0A2W6_9AGAM</name>
<dbReference type="InParanoid" id="A0A0D0A2W6"/>
<protein>
    <submittedName>
        <fullName evidence="1">Uncharacterized protein</fullName>
    </submittedName>
</protein>
<dbReference type="HOGENOM" id="CLU_083660_2_1_1"/>
<gene>
    <name evidence="1" type="ORF">CY34DRAFT_66699</name>
</gene>
<organism evidence="1 2">
    <name type="scientific">Suillus luteus UH-Slu-Lm8-n1</name>
    <dbReference type="NCBI Taxonomy" id="930992"/>
    <lineage>
        <taxon>Eukaryota</taxon>
        <taxon>Fungi</taxon>
        <taxon>Dikarya</taxon>
        <taxon>Basidiomycota</taxon>
        <taxon>Agaricomycotina</taxon>
        <taxon>Agaricomycetes</taxon>
        <taxon>Agaricomycetidae</taxon>
        <taxon>Boletales</taxon>
        <taxon>Suillineae</taxon>
        <taxon>Suillaceae</taxon>
        <taxon>Suillus</taxon>
    </lineage>
</organism>
<dbReference type="OrthoDB" id="2339190at2759"/>
<reference evidence="1 2" key="1">
    <citation type="submission" date="2014-04" db="EMBL/GenBank/DDBJ databases">
        <authorList>
            <consortium name="DOE Joint Genome Institute"/>
            <person name="Kuo A."/>
            <person name="Ruytinx J."/>
            <person name="Rineau F."/>
            <person name="Colpaert J."/>
            <person name="Kohler A."/>
            <person name="Nagy L.G."/>
            <person name="Floudas D."/>
            <person name="Copeland A."/>
            <person name="Barry K.W."/>
            <person name="Cichocki N."/>
            <person name="Veneault-Fourrey C."/>
            <person name="LaButti K."/>
            <person name="Lindquist E.A."/>
            <person name="Lipzen A."/>
            <person name="Lundell T."/>
            <person name="Morin E."/>
            <person name="Murat C."/>
            <person name="Sun H."/>
            <person name="Tunlid A."/>
            <person name="Henrissat B."/>
            <person name="Grigoriev I.V."/>
            <person name="Hibbett D.S."/>
            <person name="Martin F."/>
            <person name="Nordberg H.P."/>
            <person name="Cantor M.N."/>
            <person name="Hua S.X."/>
        </authorList>
    </citation>
    <scope>NUCLEOTIDE SEQUENCE [LARGE SCALE GENOMIC DNA]</scope>
    <source>
        <strain evidence="1 2">UH-Slu-Lm8-n1</strain>
    </source>
</reference>
<keyword evidence="2" id="KW-1185">Reference proteome</keyword>
<dbReference type="AlphaFoldDB" id="A0A0D0A2W6"/>
<dbReference type="EMBL" id="KN835192">
    <property type="protein sequence ID" value="KIK44355.1"/>
    <property type="molecule type" value="Genomic_DNA"/>
</dbReference>
<proteinExistence type="predicted"/>
<sequence length="97" mass="10597">PPITSPTAGTLWHVGEKQLVTWNTDNLPANMTNPVGMLVLGYDYNNSENLMLNSPLATNINYTLGQVLITVPNVETREDYIVVLFGDSGNASPMFTI</sequence>
<evidence type="ECO:0000313" key="1">
    <source>
        <dbReference type="EMBL" id="KIK44355.1"/>
    </source>
</evidence>
<accession>A0A0D0A2W6</accession>
<feature type="non-terminal residue" evidence="1">
    <location>
        <position position="97"/>
    </location>
</feature>
<reference evidence="2" key="2">
    <citation type="submission" date="2015-01" db="EMBL/GenBank/DDBJ databases">
        <title>Evolutionary Origins and Diversification of the Mycorrhizal Mutualists.</title>
        <authorList>
            <consortium name="DOE Joint Genome Institute"/>
            <consortium name="Mycorrhizal Genomics Consortium"/>
            <person name="Kohler A."/>
            <person name="Kuo A."/>
            <person name="Nagy L.G."/>
            <person name="Floudas D."/>
            <person name="Copeland A."/>
            <person name="Barry K.W."/>
            <person name="Cichocki N."/>
            <person name="Veneault-Fourrey C."/>
            <person name="LaButti K."/>
            <person name="Lindquist E.A."/>
            <person name="Lipzen A."/>
            <person name="Lundell T."/>
            <person name="Morin E."/>
            <person name="Murat C."/>
            <person name="Riley R."/>
            <person name="Ohm R."/>
            <person name="Sun H."/>
            <person name="Tunlid A."/>
            <person name="Henrissat B."/>
            <person name="Grigoriev I.V."/>
            <person name="Hibbett D.S."/>
            <person name="Martin F."/>
        </authorList>
    </citation>
    <scope>NUCLEOTIDE SEQUENCE [LARGE SCALE GENOMIC DNA]</scope>
    <source>
        <strain evidence="2">UH-Slu-Lm8-n1</strain>
    </source>
</reference>
<evidence type="ECO:0000313" key="2">
    <source>
        <dbReference type="Proteomes" id="UP000054485"/>
    </source>
</evidence>
<dbReference type="STRING" id="930992.A0A0D0A2W6"/>
<feature type="non-terminal residue" evidence="1">
    <location>
        <position position="1"/>
    </location>
</feature>
<dbReference type="Proteomes" id="UP000054485">
    <property type="component" value="Unassembled WGS sequence"/>
</dbReference>